<reference evidence="1 2" key="1">
    <citation type="submission" date="2019-05" db="EMBL/GenBank/DDBJ databases">
        <title>Another draft genome of Portunus trituberculatus and its Hox gene families provides insights of decapod evolution.</title>
        <authorList>
            <person name="Jeong J.-H."/>
            <person name="Song I."/>
            <person name="Kim S."/>
            <person name="Choi T."/>
            <person name="Kim D."/>
            <person name="Ryu S."/>
            <person name="Kim W."/>
        </authorList>
    </citation>
    <scope>NUCLEOTIDE SEQUENCE [LARGE SCALE GENOMIC DNA]</scope>
    <source>
        <tissue evidence="1">Muscle</tissue>
    </source>
</reference>
<dbReference type="AlphaFoldDB" id="A0A5B7FTS4"/>
<organism evidence="1 2">
    <name type="scientific">Portunus trituberculatus</name>
    <name type="common">Swimming crab</name>
    <name type="synonym">Neptunus trituberculatus</name>
    <dbReference type="NCBI Taxonomy" id="210409"/>
    <lineage>
        <taxon>Eukaryota</taxon>
        <taxon>Metazoa</taxon>
        <taxon>Ecdysozoa</taxon>
        <taxon>Arthropoda</taxon>
        <taxon>Crustacea</taxon>
        <taxon>Multicrustacea</taxon>
        <taxon>Malacostraca</taxon>
        <taxon>Eumalacostraca</taxon>
        <taxon>Eucarida</taxon>
        <taxon>Decapoda</taxon>
        <taxon>Pleocyemata</taxon>
        <taxon>Brachyura</taxon>
        <taxon>Eubrachyura</taxon>
        <taxon>Portunoidea</taxon>
        <taxon>Portunidae</taxon>
        <taxon>Portuninae</taxon>
        <taxon>Portunus</taxon>
    </lineage>
</organism>
<accession>A0A5B7FTS4</accession>
<protein>
    <submittedName>
        <fullName evidence="1">Uncharacterized protein</fullName>
    </submittedName>
</protein>
<sequence length="97" mass="10782">MSRKTSHVRCESLKARKERVLRVSEGSQCTRSLSSGYFNTLTYCPGTKHATAAGGGGLLKPLNTSLARQVHKHNTMITQAPRAVRQTRRLQQKYLVA</sequence>
<evidence type="ECO:0000313" key="1">
    <source>
        <dbReference type="EMBL" id="MPC51230.1"/>
    </source>
</evidence>
<dbReference type="EMBL" id="VSRR010010046">
    <property type="protein sequence ID" value="MPC51230.1"/>
    <property type="molecule type" value="Genomic_DNA"/>
</dbReference>
<keyword evidence="2" id="KW-1185">Reference proteome</keyword>
<proteinExistence type="predicted"/>
<gene>
    <name evidence="1" type="ORF">E2C01_045074</name>
</gene>
<dbReference type="Proteomes" id="UP000324222">
    <property type="component" value="Unassembled WGS sequence"/>
</dbReference>
<name>A0A5B7FTS4_PORTR</name>
<evidence type="ECO:0000313" key="2">
    <source>
        <dbReference type="Proteomes" id="UP000324222"/>
    </source>
</evidence>
<comment type="caution">
    <text evidence="1">The sequence shown here is derived from an EMBL/GenBank/DDBJ whole genome shotgun (WGS) entry which is preliminary data.</text>
</comment>